<protein>
    <submittedName>
        <fullName evidence="6">Precorrin-8X methylmutase</fullName>
        <ecNumber evidence="6">5.4.1.2</ecNumber>
    </submittedName>
</protein>
<dbReference type="EMBL" id="JFAX01000002">
    <property type="protein sequence ID" value="EXI69166.1"/>
    <property type="molecule type" value="Genomic_DNA"/>
</dbReference>
<dbReference type="PATRIC" id="fig|1454001.3.peg.634"/>
<proteinExistence type="inferred from homology"/>
<dbReference type="Proteomes" id="UP000020218">
    <property type="component" value="Unassembled WGS sequence"/>
</dbReference>
<feature type="domain" description="Cobalamin biosynthesis precorrin-8X methylmutase CobH/CbiC" evidence="5">
    <location>
        <begin position="17"/>
        <end position="214"/>
    </location>
</feature>
<dbReference type="STRING" id="1454001.AW08_00373"/>
<dbReference type="Pfam" id="PF02570">
    <property type="entry name" value="CbiC"/>
    <property type="match status" value="1"/>
</dbReference>
<dbReference type="PANTHER" id="PTHR43588">
    <property type="entry name" value="COBALT-PRECORRIN-8 METHYLMUTASE"/>
    <property type="match status" value="1"/>
</dbReference>
<dbReference type="InterPro" id="IPR036588">
    <property type="entry name" value="CobH/CbiC_sf"/>
</dbReference>
<dbReference type="Gene3D" id="3.40.50.10230">
    <property type="entry name" value="Cobalamin biosynthesis CobH/CbiC, precorrin-8X methylmutase"/>
    <property type="match status" value="1"/>
</dbReference>
<organism evidence="6 7">
    <name type="scientific">Candidatus Accumulibacter adjunctus</name>
    <dbReference type="NCBI Taxonomy" id="1454001"/>
    <lineage>
        <taxon>Bacteria</taxon>
        <taxon>Pseudomonadati</taxon>
        <taxon>Pseudomonadota</taxon>
        <taxon>Betaproteobacteria</taxon>
        <taxon>Candidatus Accumulibacter</taxon>
    </lineage>
</organism>
<comment type="pathway">
    <text evidence="1">Cofactor biosynthesis; adenosylcobalamin biosynthesis.</text>
</comment>
<dbReference type="UniPathway" id="UPA00148"/>
<evidence type="ECO:0000256" key="1">
    <source>
        <dbReference type="ARBA" id="ARBA00004953"/>
    </source>
</evidence>
<gene>
    <name evidence="6" type="primary">cobH</name>
    <name evidence="6" type="ORF">AW08_00373</name>
</gene>
<evidence type="ECO:0000256" key="3">
    <source>
        <dbReference type="ARBA" id="ARBA00022573"/>
    </source>
</evidence>
<sequence length="225" mass="24258">MTNDAITEQLTAAGRAIEHDSFAIIDAEVGPHAYSAEQWPLVRRMIHASADFEFNGLAAFHPDAMRAGLDAMLNGPRAIVADVEMICVGLSAPRLQHFGLSTRHYISDADVIERARAENTTRAVQAMRKAWRLGELDGAIVGIGNAPTALIEVVRLIREHDVRPALVIGMPVGFVSAAESKDLLRMLGEVPWITVKGRKGGSTLVVAAIHALLSLAEATQRQRAA</sequence>
<dbReference type="SUPFAM" id="SSF63965">
    <property type="entry name" value="Precorrin-8X methylmutase CbiC/CobH"/>
    <property type="match status" value="1"/>
</dbReference>
<keyword evidence="3" id="KW-0169">Cobalamin biosynthesis</keyword>
<accession>A0A011N2P7</accession>
<name>A0A011N2P7_9PROT</name>
<keyword evidence="4 6" id="KW-0413">Isomerase</keyword>
<comment type="caution">
    <text evidence="6">The sequence shown here is derived from an EMBL/GenBank/DDBJ whole genome shotgun (WGS) entry which is preliminary data.</text>
</comment>
<dbReference type="PANTHER" id="PTHR43588:SF1">
    <property type="entry name" value="COBALT-PRECORRIN-8 METHYLMUTASE"/>
    <property type="match status" value="1"/>
</dbReference>
<keyword evidence="7" id="KW-1185">Reference proteome</keyword>
<evidence type="ECO:0000259" key="5">
    <source>
        <dbReference type="Pfam" id="PF02570"/>
    </source>
</evidence>
<dbReference type="EC" id="5.4.1.2" evidence="6"/>
<comment type="similarity">
    <text evidence="2">Belongs to the CobH/CbiC family.</text>
</comment>
<evidence type="ECO:0000313" key="6">
    <source>
        <dbReference type="EMBL" id="EXI69166.1"/>
    </source>
</evidence>
<evidence type="ECO:0000313" key="7">
    <source>
        <dbReference type="Proteomes" id="UP000020218"/>
    </source>
</evidence>
<dbReference type="GO" id="GO:0009236">
    <property type="term" value="P:cobalamin biosynthetic process"/>
    <property type="evidence" value="ECO:0007669"/>
    <property type="project" value="UniProtKB-UniPathway"/>
</dbReference>
<dbReference type="AlphaFoldDB" id="A0A011N2P7"/>
<evidence type="ECO:0000256" key="4">
    <source>
        <dbReference type="ARBA" id="ARBA00023235"/>
    </source>
</evidence>
<evidence type="ECO:0000256" key="2">
    <source>
        <dbReference type="ARBA" id="ARBA00009774"/>
    </source>
</evidence>
<dbReference type="InterPro" id="IPR003722">
    <property type="entry name" value="Cbl_synth_CobH/CbiC"/>
</dbReference>
<reference evidence="6" key="1">
    <citation type="submission" date="2014-02" db="EMBL/GenBank/DDBJ databases">
        <title>Expanding our view of genomic diversity in Candidatus Accumulibacter clades.</title>
        <authorList>
            <person name="Skennerton C.T."/>
            <person name="Barr J.J."/>
            <person name="Slater F.R."/>
            <person name="Bond P.L."/>
            <person name="Tyson G.W."/>
        </authorList>
    </citation>
    <scope>NUCLEOTIDE SEQUENCE [LARGE SCALE GENOMIC DNA]</scope>
</reference>
<dbReference type="GO" id="GO:0016993">
    <property type="term" value="F:precorrin-8X methylmutase activity"/>
    <property type="evidence" value="ECO:0007669"/>
    <property type="project" value="InterPro"/>
</dbReference>